<keyword evidence="2" id="KW-0328">Glycosyltransferase</keyword>
<gene>
    <name evidence="9" type="ORF">NQF64_04385</name>
</gene>
<dbReference type="RefSeq" id="WP_099026643.1">
    <property type="nucleotide sequence ID" value="NZ_JANIDW010000002.1"/>
</dbReference>
<dbReference type="InterPro" id="IPR029044">
    <property type="entry name" value="Nucleotide-diphossugar_trans"/>
</dbReference>
<evidence type="ECO:0000256" key="6">
    <source>
        <dbReference type="ARBA" id="ARBA00022989"/>
    </source>
</evidence>
<feature type="domain" description="Glycosyltransferase 2-like" evidence="8">
    <location>
        <begin position="13"/>
        <end position="180"/>
    </location>
</feature>
<dbReference type="InterPro" id="IPR050256">
    <property type="entry name" value="Glycosyltransferase_2"/>
</dbReference>
<keyword evidence="6" id="KW-1133">Transmembrane helix</keyword>
<evidence type="ECO:0000256" key="3">
    <source>
        <dbReference type="ARBA" id="ARBA00022679"/>
    </source>
</evidence>
<evidence type="ECO:0000313" key="10">
    <source>
        <dbReference type="Proteomes" id="UP001165648"/>
    </source>
</evidence>
<keyword evidence="5" id="KW-0448">Lipopolysaccharide biosynthesis</keyword>
<evidence type="ECO:0000256" key="5">
    <source>
        <dbReference type="ARBA" id="ARBA00022985"/>
    </source>
</evidence>
<keyword evidence="4" id="KW-0812">Transmembrane</keyword>
<keyword evidence="10" id="KW-1185">Reference proteome</keyword>
<evidence type="ECO:0000313" key="9">
    <source>
        <dbReference type="EMBL" id="MCX5614481.1"/>
    </source>
</evidence>
<dbReference type="PANTHER" id="PTHR48090:SF3">
    <property type="entry name" value="UNDECAPRENYL-PHOSPHATE 4-DEOXY-4-FORMAMIDO-L-ARABINOSE TRANSFERASE"/>
    <property type="match status" value="1"/>
</dbReference>
<dbReference type="PANTHER" id="PTHR48090">
    <property type="entry name" value="UNDECAPRENYL-PHOSPHATE 4-DEOXY-4-FORMAMIDO-L-ARABINOSE TRANSFERASE-RELATED"/>
    <property type="match status" value="1"/>
</dbReference>
<dbReference type="Gene3D" id="3.90.550.10">
    <property type="entry name" value="Spore Coat Polysaccharide Biosynthesis Protein SpsA, Chain A"/>
    <property type="match status" value="1"/>
</dbReference>
<dbReference type="Proteomes" id="UP001165648">
    <property type="component" value="Unassembled WGS sequence"/>
</dbReference>
<reference evidence="9 10" key="1">
    <citation type="submission" date="2022-07" db="EMBL/GenBank/DDBJ databases">
        <title>Bombella genomes.</title>
        <authorList>
            <person name="Harer L."/>
            <person name="Styblova S."/>
            <person name="Ehrmann M."/>
        </authorList>
    </citation>
    <scope>NUCLEOTIDE SEQUENCE [LARGE SCALE GENOMIC DNA]</scope>
    <source>
        <strain evidence="9 10">TMW 2.2558</strain>
    </source>
</reference>
<evidence type="ECO:0000256" key="4">
    <source>
        <dbReference type="ARBA" id="ARBA00022692"/>
    </source>
</evidence>
<evidence type="ECO:0000259" key="8">
    <source>
        <dbReference type="Pfam" id="PF00535"/>
    </source>
</evidence>
<accession>A0ABT3W5Y5</accession>
<sequence>MTASKPYSPLLAVVVTVFNECDNILPVCEEIRSALKELPSAEVIFVNDGSTDNTQQKLLEARAHLLPNLRILAHPNRLGKSTALRTAIRAARAPWIATMDGDGQDDPAFIKTMLLAVQPYETTEQDNAPFPLVVGVRCKRRDPPSRRFATWFANTLRQRLLHDNCPDTGGPLKLFRRELFLSLPHFEGMHRFLPALMQSYGAPLICIATQHRARLHGYSKYNNMNRALVGIRDLLGVLWLRKRTHRPPPFIEL</sequence>
<protein>
    <submittedName>
        <fullName evidence="9">Glycosyltransferase family 2 protein</fullName>
    </submittedName>
</protein>
<keyword evidence="3" id="KW-0808">Transferase</keyword>
<dbReference type="EMBL" id="JANIDW010000002">
    <property type="protein sequence ID" value="MCX5614481.1"/>
    <property type="molecule type" value="Genomic_DNA"/>
</dbReference>
<name>A0ABT3W5Y5_9PROT</name>
<dbReference type="SUPFAM" id="SSF53448">
    <property type="entry name" value="Nucleotide-diphospho-sugar transferases"/>
    <property type="match status" value="1"/>
</dbReference>
<dbReference type="Pfam" id="PF00535">
    <property type="entry name" value="Glycos_transf_2"/>
    <property type="match status" value="1"/>
</dbReference>
<comment type="caution">
    <text evidence="9">The sequence shown here is derived from an EMBL/GenBank/DDBJ whole genome shotgun (WGS) entry which is preliminary data.</text>
</comment>
<keyword evidence="7" id="KW-0472">Membrane</keyword>
<evidence type="ECO:0000256" key="1">
    <source>
        <dbReference type="ARBA" id="ARBA00022475"/>
    </source>
</evidence>
<keyword evidence="1" id="KW-1003">Cell membrane</keyword>
<evidence type="ECO:0000256" key="2">
    <source>
        <dbReference type="ARBA" id="ARBA00022676"/>
    </source>
</evidence>
<dbReference type="InterPro" id="IPR001173">
    <property type="entry name" value="Glyco_trans_2-like"/>
</dbReference>
<organism evidence="9 10">
    <name type="scientific">Bombella saccharophila</name>
    <dbReference type="NCBI Taxonomy" id="2967338"/>
    <lineage>
        <taxon>Bacteria</taxon>
        <taxon>Pseudomonadati</taxon>
        <taxon>Pseudomonadota</taxon>
        <taxon>Alphaproteobacteria</taxon>
        <taxon>Acetobacterales</taxon>
        <taxon>Acetobacteraceae</taxon>
        <taxon>Bombella</taxon>
    </lineage>
</organism>
<proteinExistence type="predicted"/>
<dbReference type="CDD" id="cd04179">
    <property type="entry name" value="DPM_DPG-synthase_like"/>
    <property type="match status" value="1"/>
</dbReference>
<evidence type="ECO:0000256" key="7">
    <source>
        <dbReference type="ARBA" id="ARBA00023136"/>
    </source>
</evidence>